<accession>A0A1Y6BDS0</accession>
<dbReference type="RefSeq" id="WP_085275252.1">
    <property type="nucleotide sequence ID" value="NZ_FXAG01000003.1"/>
</dbReference>
<evidence type="ECO:0000313" key="3">
    <source>
        <dbReference type="Proteomes" id="UP000192920"/>
    </source>
</evidence>
<dbReference type="Proteomes" id="UP000192920">
    <property type="component" value="Unassembled WGS sequence"/>
</dbReference>
<dbReference type="EMBL" id="FXAG01000003">
    <property type="protein sequence ID" value="SMF04052.1"/>
    <property type="molecule type" value="Genomic_DNA"/>
</dbReference>
<proteinExistence type="predicted"/>
<evidence type="ECO:0000256" key="1">
    <source>
        <dbReference type="SAM" id="MobiDB-lite"/>
    </source>
</evidence>
<dbReference type="STRING" id="1123014.SAMN02745746_00923"/>
<evidence type="ECO:0000313" key="2">
    <source>
        <dbReference type="EMBL" id="SMF04052.1"/>
    </source>
</evidence>
<feature type="region of interest" description="Disordered" evidence="1">
    <location>
        <begin position="1"/>
        <end position="20"/>
    </location>
</feature>
<keyword evidence="3" id="KW-1185">Reference proteome</keyword>
<dbReference type="AlphaFoldDB" id="A0A1Y6BDS0"/>
<organism evidence="2 3">
    <name type="scientific">Pseudogulbenkiania subflava DSM 22618</name>
    <dbReference type="NCBI Taxonomy" id="1123014"/>
    <lineage>
        <taxon>Bacteria</taxon>
        <taxon>Pseudomonadati</taxon>
        <taxon>Pseudomonadota</taxon>
        <taxon>Betaproteobacteria</taxon>
        <taxon>Neisseriales</taxon>
        <taxon>Chromobacteriaceae</taxon>
        <taxon>Pseudogulbenkiania</taxon>
    </lineage>
</organism>
<gene>
    <name evidence="2" type="ORF">SAMN02745746_00923</name>
</gene>
<sequence>MSDDYSLAPFDEGGDLQPYQPDTPLVPTDSEWLVPTPDFLSEHQSYADAPVQIFGADFPGSPQQAQQGINQLADAFVSDAAYMRLDPALANIAANWLKSSALLPMGHVEKRHKYNLEGFHIPKADMPAVTSFANTMWRAGAPQRFVVTALWWLNEVSKKAQQQPQPTAGEISDKEWDQIERRAEQDRQAGENELRTRWGFQFATNMRVVRRYFAGLSAIEREHFENAILPGGQLALNNADVVEMLYKQAIGANNLPSGGALAAEIAQIENLMRTDRKKYLSDERLQARLRELYTARDGG</sequence>
<name>A0A1Y6BDS0_9NEIS</name>
<protein>
    <submittedName>
        <fullName evidence="2">Uncharacterized protein</fullName>
    </submittedName>
</protein>
<reference evidence="3" key="1">
    <citation type="submission" date="2017-04" db="EMBL/GenBank/DDBJ databases">
        <authorList>
            <person name="Varghese N."/>
            <person name="Submissions S."/>
        </authorList>
    </citation>
    <scope>NUCLEOTIDE SEQUENCE [LARGE SCALE GENOMIC DNA]</scope>
    <source>
        <strain evidence="3">DSM 22618</strain>
    </source>
</reference>